<accession>A0A6I9MEX0</accession>
<protein>
    <submittedName>
        <fullName evidence="2">NADH dehydrogenase [ubiquinone] 1 alpha subcomplex subunit 10, mitochondrial-like</fullName>
    </submittedName>
</protein>
<proteinExistence type="predicted"/>
<dbReference type="RefSeq" id="XP_010765154.1">
    <property type="nucleotide sequence ID" value="XM_010766852.1"/>
</dbReference>
<sequence>MALRVIRQIVPSGAAALRAAHISQKAGVHTSSARSLQYGWLTYFMGERTMPRLTSTSKIITLDGNLASGKGALASKLADKLGIYLTVRINF</sequence>
<name>A0A6I9MEX0_9TELE</name>
<dbReference type="AlphaFoldDB" id="A0A6I9MEX0"/>
<dbReference type="GeneID" id="104941718"/>
<keyword evidence="1" id="KW-1185">Reference proteome</keyword>
<evidence type="ECO:0000313" key="2">
    <source>
        <dbReference type="RefSeq" id="XP_010765154.1"/>
    </source>
</evidence>
<dbReference type="KEGG" id="ncc:104941718"/>
<evidence type="ECO:0000313" key="1">
    <source>
        <dbReference type="Proteomes" id="UP000504611"/>
    </source>
</evidence>
<reference evidence="2" key="1">
    <citation type="submission" date="2025-08" db="UniProtKB">
        <authorList>
            <consortium name="RefSeq"/>
        </authorList>
    </citation>
    <scope>IDENTIFICATION</scope>
    <source>
        <tissue evidence="2">Muscle</tissue>
    </source>
</reference>
<dbReference type="Proteomes" id="UP000504611">
    <property type="component" value="Unplaced"/>
</dbReference>
<dbReference type="OrthoDB" id="17400at2759"/>
<gene>
    <name evidence="2" type="primary">LOC104941718</name>
</gene>
<organism evidence="1 2">
    <name type="scientific">Notothenia coriiceps</name>
    <name type="common">black rockcod</name>
    <dbReference type="NCBI Taxonomy" id="8208"/>
    <lineage>
        <taxon>Eukaryota</taxon>
        <taxon>Metazoa</taxon>
        <taxon>Chordata</taxon>
        <taxon>Craniata</taxon>
        <taxon>Vertebrata</taxon>
        <taxon>Euteleostomi</taxon>
        <taxon>Actinopterygii</taxon>
        <taxon>Neopterygii</taxon>
        <taxon>Teleostei</taxon>
        <taxon>Neoteleostei</taxon>
        <taxon>Acanthomorphata</taxon>
        <taxon>Eupercaria</taxon>
        <taxon>Perciformes</taxon>
        <taxon>Notothenioidei</taxon>
        <taxon>Nototheniidae</taxon>
        <taxon>Notothenia</taxon>
    </lineage>
</organism>